<proteinExistence type="predicted"/>
<protein>
    <submittedName>
        <fullName evidence="1">Similar to Protein GVP36 acc. no. P40531</fullName>
    </submittedName>
</protein>
<reference evidence="1 2" key="1">
    <citation type="journal article" date="2013" name="PLoS Genet.">
        <title>The genome and development-dependent transcriptomes of Pyronema confluens: a window into fungal evolution.</title>
        <authorList>
            <person name="Traeger S."/>
            <person name="Altegoer F."/>
            <person name="Freitag M."/>
            <person name="Gabaldon T."/>
            <person name="Kempken F."/>
            <person name="Kumar A."/>
            <person name="Marcet-Houben M."/>
            <person name="Poggeler S."/>
            <person name="Stajich J.E."/>
            <person name="Nowrousian M."/>
        </authorList>
    </citation>
    <scope>NUCLEOTIDE SEQUENCE [LARGE SCALE GENOMIC DNA]</scope>
    <source>
        <strain evidence="2">CBS 100304</strain>
        <tissue evidence="1">Vegetative mycelium</tissue>
    </source>
</reference>
<sequence length="315" mass="35126">MDMSKFQNFGKSISSSFSPFAARTGQFMREQLGQAEDKTQLSPEYLELEKRVDALRQVHQQLLAVTAQYANQSYDYPPNYRESIVVLSSTISERVQLLASANSAAEAQQALTKPGTKPASKTFPHAIGRAAWSSARILQQNDPLAIALDKYALACEHVGDARIQQDNQIVSRFNDPFNDTLKKINSARNARRDVENARLTLDAAKSKAKNGGLGFPPIPMAGRKDNLGEEHLTEQQQLEIETAEDTFFGHTQEAIRVMEKVLDTPEPLRNLAELIQAQLEFHKQAFDIYSKLAGEINSLQDAQESGYRQSREEGA</sequence>
<dbReference type="STRING" id="1076935.U4KUD1"/>
<dbReference type="eggNOG" id="ENOG502QQ2V">
    <property type="taxonomic scope" value="Eukaryota"/>
</dbReference>
<keyword evidence="2" id="KW-1185">Reference proteome</keyword>
<evidence type="ECO:0000313" key="2">
    <source>
        <dbReference type="Proteomes" id="UP000018144"/>
    </source>
</evidence>
<gene>
    <name evidence="1" type="ORF">PCON_01821</name>
</gene>
<dbReference type="AlphaFoldDB" id="U4KUD1"/>
<dbReference type="Pfam" id="PF10455">
    <property type="entry name" value="BAR_2"/>
    <property type="match status" value="1"/>
</dbReference>
<dbReference type="OrthoDB" id="5549748at2759"/>
<evidence type="ECO:0000313" key="1">
    <source>
        <dbReference type="EMBL" id="CCX04316.1"/>
    </source>
</evidence>
<dbReference type="SUPFAM" id="SSF103657">
    <property type="entry name" value="BAR/IMD domain-like"/>
    <property type="match status" value="1"/>
</dbReference>
<dbReference type="EMBL" id="HF935198">
    <property type="protein sequence ID" value="CCX04316.1"/>
    <property type="molecule type" value="Genomic_DNA"/>
</dbReference>
<dbReference type="OMA" id="NIMFATR"/>
<organism evidence="1 2">
    <name type="scientific">Pyronema omphalodes (strain CBS 100304)</name>
    <name type="common">Pyronema confluens</name>
    <dbReference type="NCBI Taxonomy" id="1076935"/>
    <lineage>
        <taxon>Eukaryota</taxon>
        <taxon>Fungi</taxon>
        <taxon>Dikarya</taxon>
        <taxon>Ascomycota</taxon>
        <taxon>Pezizomycotina</taxon>
        <taxon>Pezizomycetes</taxon>
        <taxon>Pezizales</taxon>
        <taxon>Pyronemataceae</taxon>
        <taxon>Pyronema</taxon>
    </lineage>
</organism>
<dbReference type="Gene3D" id="1.20.1270.60">
    <property type="entry name" value="Arfaptin homology (AH) domain/BAR domain"/>
    <property type="match status" value="1"/>
</dbReference>
<dbReference type="Proteomes" id="UP000018144">
    <property type="component" value="Unassembled WGS sequence"/>
</dbReference>
<dbReference type="InterPro" id="IPR027267">
    <property type="entry name" value="AH/BAR_dom_sf"/>
</dbReference>
<dbReference type="InterPro" id="IPR018859">
    <property type="entry name" value="BAR_dom-cont"/>
</dbReference>
<name>U4KUD1_PYROM</name>
<accession>U4KUD1</accession>